<accession>A0ACB7X7L3</accession>
<protein>
    <submittedName>
        <fullName evidence="1">Uncharacterized protein</fullName>
    </submittedName>
</protein>
<sequence length="544" mass="60428">MDSDDDLHAILIEQSRELAAAKIFDSDLDLAFQLQMQEALETSAALHHHSPPSSSSTPPQFEFPNDDVSVVSLVAEEIARFEQERSDRMEAEAELRRMRDDLGRRIHDQAFARDLSRIPDAEWAETGDHFVRPYGPGSSSSSSSSAATAAAAAVVPNVEPLRLYFKGLVREETVRGKRITKSAGVGIAICDMRDDRVLEMRKPLVCGGGGGDMSPEVVEVKALILGLEAAVSLGIKRLTVFCGDSSLHQYVTGKSIPQQGNVATLVGQVTLLQRKFLYCSPALVRQQDIKFALKLANEALVSQVTGPEASSSNKNMKETCLICVDDINCGEMFSITGCLHRYCYSCMKTHVHVKLVQGMLPKCPHDGCKTDLTREMCKAFLPPELNDIMSQRVKESSIAATDKIYCPYLRCSALMSRTEVSKNTHVGGPSRCKRCQGLFCMYCKVPWHNNMSCVTYLRSNPSPSAEDAKLKSLARKNLWRQCVKCSNMVELAEGCNHIYCRCGHQFCYICGAEWRNKLATCSCPLWDEKNIVHMERNRPLQRQG</sequence>
<evidence type="ECO:0000313" key="2">
    <source>
        <dbReference type="Proteomes" id="UP000828048"/>
    </source>
</evidence>
<keyword evidence="2" id="KW-1185">Reference proteome</keyword>
<reference evidence="1 2" key="1">
    <citation type="journal article" date="2021" name="Hortic Res">
        <title>High-quality reference genome and annotation aids understanding of berry development for evergreen blueberry (Vaccinium darrowii).</title>
        <authorList>
            <person name="Yu J."/>
            <person name="Hulse-Kemp A.M."/>
            <person name="Babiker E."/>
            <person name="Staton M."/>
        </authorList>
    </citation>
    <scope>NUCLEOTIDE SEQUENCE [LARGE SCALE GENOMIC DNA]</scope>
    <source>
        <strain evidence="2">cv. NJ 8807/NJ 8810</strain>
        <tissue evidence="1">Young leaf</tissue>
    </source>
</reference>
<organism evidence="1 2">
    <name type="scientific">Vaccinium darrowii</name>
    <dbReference type="NCBI Taxonomy" id="229202"/>
    <lineage>
        <taxon>Eukaryota</taxon>
        <taxon>Viridiplantae</taxon>
        <taxon>Streptophyta</taxon>
        <taxon>Embryophyta</taxon>
        <taxon>Tracheophyta</taxon>
        <taxon>Spermatophyta</taxon>
        <taxon>Magnoliopsida</taxon>
        <taxon>eudicotyledons</taxon>
        <taxon>Gunneridae</taxon>
        <taxon>Pentapetalae</taxon>
        <taxon>asterids</taxon>
        <taxon>Ericales</taxon>
        <taxon>Ericaceae</taxon>
        <taxon>Vaccinioideae</taxon>
        <taxon>Vaccinieae</taxon>
        <taxon>Vaccinium</taxon>
    </lineage>
</organism>
<evidence type="ECO:0000313" key="1">
    <source>
        <dbReference type="EMBL" id="KAH7836707.1"/>
    </source>
</evidence>
<dbReference type="EMBL" id="CM037156">
    <property type="protein sequence ID" value="KAH7836707.1"/>
    <property type="molecule type" value="Genomic_DNA"/>
</dbReference>
<gene>
    <name evidence="1" type="ORF">Vadar_004614</name>
</gene>
<dbReference type="Proteomes" id="UP000828048">
    <property type="component" value="Chromosome 6"/>
</dbReference>
<name>A0ACB7X7L3_9ERIC</name>
<comment type="caution">
    <text evidence="1">The sequence shown here is derived from an EMBL/GenBank/DDBJ whole genome shotgun (WGS) entry which is preliminary data.</text>
</comment>
<proteinExistence type="predicted"/>